<dbReference type="PIRSF" id="PIRSF039093">
    <property type="entry name" value="HslV"/>
    <property type="match status" value="1"/>
</dbReference>
<dbReference type="PANTHER" id="PTHR32194:SF0">
    <property type="entry name" value="ATP-DEPENDENT PROTEASE SUBUNIT HSLV"/>
    <property type="match status" value="1"/>
</dbReference>
<dbReference type="RefSeq" id="WP_158947816.1">
    <property type="nucleotide sequence ID" value="NZ_CP046400.1"/>
</dbReference>
<dbReference type="Gene3D" id="3.60.20.10">
    <property type="entry name" value="Glutamine Phosphoribosylpyrophosphate, subunit 1, domain 1"/>
    <property type="match status" value="1"/>
</dbReference>
<dbReference type="InterPro" id="IPR023333">
    <property type="entry name" value="Proteasome_suB-type"/>
</dbReference>
<dbReference type="GO" id="GO:0009376">
    <property type="term" value="C:HslUV protease complex"/>
    <property type="evidence" value="ECO:0007669"/>
    <property type="project" value="UniProtKB-UniRule"/>
</dbReference>
<evidence type="ECO:0000256" key="10">
    <source>
        <dbReference type="HAMAP-Rule" id="MF_00248"/>
    </source>
</evidence>
<dbReference type="InterPro" id="IPR001353">
    <property type="entry name" value="Proteasome_sua/b"/>
</dbReference>
<dbReference type="EMBL" id="CP046400">
    <property type="protein sequence ID" value="QGY40477.1"/>
    <property type="molecule type" value="Genomic_DNA"/>
</dbReference>
<evidence type="ECO:0000256" key="3">
    <source>
        <dbReference type="ARBA" id="ARBA00022490"/>
    </source>
</evidence>
<proteinExistence type="inferred from homology"/>
<dbReference type="InterPro" id="IPR022281">
    <property type="entry name" value="ATP-dep_Prtase_HsIV_su"/>
</dbReference>
<dbReference type="EC" id="3.4.25.2" evidence="10"/>
<name>A0A6I6JK37_9BACT</name>
<evidence type="ECO:0000256" key="8">
    <source>
        <dbReference type="ARBA" id="ARBA00022801"/>
    </source>
</evidence>
<evidence type="ECO:0000256" key="6">
    <source>
        <dbReference type="ARBA" id="ARBA00022698"/>
    </source>
</evidence>
<gene>
    <name evidence="10 11" type="primary">hslV</name>
    <name evidence="11" type="ORF">GM415_10185</name>
</gene>
<dbReference type="PROSITE" id="PS51476">
    <property type="entry name" value="PROTEASOME_BETA_2"/>
    <property type="match status" value="1"/>
</dbReference>
<reference evidence="11 12" key="1">
    <citation type="submission" date="2019-11" db="EMBL/GenBank/DDBJ databases">
        <authorList>
            <person name="Zheng R.K."/>
            <person name="Sun C.M."/>
        </authorList>
    </citation>
    <scope>NUCLEOTIDE SEQUENCE [LARGE SCALE GENOMIC DNA]</scope>
    <source>
        <strain evidence="11 12">SRB007</strain>
    </source>
</reference>
<dbReference type="GO" id="GO:0005839">
    <property type="term" value="C:proteasome core complex"/>
    <property type="evidence" value="ECO:0007669"/>
    <property type="project" value="InterPro"/>
</dbReference>
<dbReference type="InterPro" id="IPR029055">
    <property type="entry name" value="Ntn_hydrolases_N"/>
</dbReference>
<comment type="subcellular location">
    <subcellularLocation>
        <location evidence="1 10">Cytoplasm</location>
    </subcellularLocation>
</comment>
<comment type="activity regulation">
    <text evidence="10">Allosterically activated by HslU binding.</text>
</comment>
<dbReference type="KEGG" id="psel:GM415_10185"/>
<dbReference type="HAMAP" id="MF_00248">
    <property type="entry name" value="HslV"/>
    <property type="match status" value="1"/>
</dbReference>
<evidence type="ECO:0000313" key="11">
    <source>
        <dbReference type="EMBL" id="QGY40477.1"/>
    </source>
</evidence>
<dbReference type="PANTHER" id="PTHR32194">
    <property type="entry name" value="METALLOPROTEASE TLDD"/>
    <property type="match status" value="1"/>
</dbReference>
<keyword evidence="5 10" id="KW-0645">Protease</keyword>
<evidence type="ECO:0000256" key="4">
    <source>
        <dbReference type="ARBA" id="ARBA00022533"/>
    </source>
</evidence>
<keyword evidence="12" id="KW-1185">Reference proteome</keyword>
<comment type="catalytic activity">
    <reaction evidence="10">
        <text>ATP-dependent cleavage of peptide bonds with broad specificity.</text>
        <dbReference type="EC" id="3.4.25.2"/>
    </reaction>
</comment>
<protein>
    <recommendedName>
        <fullName evidence="10">ATP-dependent protease subunit HslV</fullName>
        <ecNumber evidence="10">3.4.25.2</ecNumber>
    </recommendedName>
</protein>
<comment type="subunit">
    <text evidence="10">A double ring-shaped homohexamer of HslV is capped on each side by a ring-shaped HslU homohexamer. The assembly of the HslU/HslV complex is dependent on binding of ATP.</text>
</comment>
<keyword evidence="9 10" id="KW-0915">Sodium</keyword>
<keyword evidence="6 10" id="KW-0888">Threonine protease</keyword>
<keyword evidence="3 10" id="KW-0963">Cytoplasm</keyword>
<keyword evidence="8 10" id="KW-0378">Hydrolase</keyword>
<dbReference type="GO" id="GO:0051603">
    <property type="term" value="P:proteolysis involved in protein catabolic process"/>
    <property type="evidence" value="ECO:0007669"/>
    <property type="project" value="InterPro"/>
</dbReference>
<dbReference type="GO" id="GO:0004298">
    <property type="term" value="F:threonine-type endopeptidase activity"/>
    <property type="evidence" value="ECO:0007669"/>
    <property type="project" value="UniProtKB-KW"/>
</dbReference>
<feature type="binding site" evidence="10">
    <location>
        <position position="165"/>
    </location>
    <ligand>
        <name>Na(+)</name>
        <dbReference type="ChEBI" id="CHEBI:29101"/>
    </ligand>
</feature>
<dbReference type="Pfam" id="PF00227">
    <property type="entry name" value="Proteasome"/>
    <property type="match status" value="1"/>
</dbReference>
<dbReference type="Proteomes" id="UP000428328">
    <property type="component" value="Chromosome"/>
</dbReference>
<evidence type="ECO:0000256" key="9">
    <source>
        <dbReference type="ARBA" id="ARBA00023053"/>
    </source>
</evidence>
<evidence type="ECO:0000256" key="5">
    <source>
        <dbReference type="ARBA" id="ARBA00022670"/>
    </source>
</evidence>
<keyword evidence="4 10" id="KW-0021">Allosteric enzyme</keyword>
<dbReference type="NCBIfam" id="TIGR03692">
    <property type="entry name" value="ATP_dep_HslV"/>
    <property type="match status" value="1"/>
</dbReference>
<feature type="binding site" evidence="10">
    <location>
        <position position="162"/>
    </location>
    <ligand>
        <name>Na(+)</name>
        <dbReference type="ChEBI" id="CHEBI:29101"/>
    </ligand>
</feature>
<dbReference type="AlphaFoldDB" id="A0A6I6JK37"/>
<dbReference type="NCBIfam" id="NF003964">
    <property type="entry name" value="PRK05456.1"/>
    <property type="match status" value="1"/>
</dbReference>
<dbReference type="SUPFAM" id="SSF56235">
    <property type="entry name" value="N-terminal nucleophile aminohydrolases (Ntn hydrolases)"/>
    <property type="match status" value="1"/>
</dbReference>
<feature type="binding site" evidence="10">
    <location>
        <position position="168"/>
    </location>
    <ligand>
        <name>Na(+)</name>
        <dbReference type="ChEBI" id="CHEBI:29101"/>
    </ligand>
</feature>
<feature type="active site" evidence="10">
    <location>
        <position position="6"/>
    </location>
</feature>
<organism evidence="11 12">
    <name type="scientific">Pseudodesulfovibrio cashew</name>
    <dbReference type="NCBI Taxonomy" id="2678688"/>
    <lineage>
        <taxon>Bacteria</taxon>
        <taxon>Pseudomonadati</taxon>
        <taxon>Thermodesulfobacteriota</taxon>
        <taxon>Desulfovibrionia</taxon>
        <taxon>Desulfovibrionales</taxon>
        <taxon>Desulfovibrionaceae</taxon>
    </lineage>
</organism>
<evidence type="ECO:0000256" key="7">
    <source>
        <dbReference type="ARBA" id="ARBA00022723"/>
    </source>
</evidence>
<dbReference type="CDD" id="cd01913">
    <property type="entry name" value="protease_HslV"/>
    <property type="match status" value="1"/>
</dbReference>
<dbReference type="GO" id="GO:0046872">
    <property type="term" value="F:metal ion binding"/>
    <property type="evidence" value="ECO:0007669"/>
    <property type="project" value="UniProtKB-KW"/>
</dbReference>
<evidence type="ECO:0000313" key="12">
    <source>
        <dbReference type="Proteomes" id="UP000428328"/>
    </source>
</evidence>
<evidence type="ECO:0000256" key="2">
    <source>
        <dbReference type="ARBA" id="ARBA00006053"/>
    </source>
</evidence>
<sequence>MELRGTTIVAVKDENGTAVAGDGQVTLGQAVVMKHTARKVRRIYKDKVTVGFAGATADAFTLCERFEAKLESYAGNLLRAAVELAKDWRTDKYLRKLEAMLLAADGEHVLVISGTGDVIEPDDGVAAIGSGGSYALAAARALKRNTDLSAGAIAQRAMEIASEICVYTNDNIILESQEKE</sequence>
<comment type="similarity">
    <text evidence="2 10">Belongs to the peptidase T1B family. HslV subfamily.</text>
</comment>
<comment type="function">
    <text evidence="10">Protease subunit of a proteasome-like degradation complex believed to be a general protein degrading machinery.</text>
</comment>
<accession>A0A6I6JK37</accession>
<evidence type="ECO:0000256" key="1">
    <source>
        <dbReference type="ARBA" id="ARBA00004496"/>
    </source>
</evidence>
<keyword evidence="7 10" id="KW-0479">Metal-binding</keyword>